<evidence type="ECO:0000313" key="3">
    <source>
        <dbReference type="Proteomes" id="UP001153269"/>
    </source>
</evidence>
<gene>
    <name evidence="2" type="ORF">PLEPLA_LOCUS15285</name>
</gene>
<feature type="compositionally biased region" description="Basic and acidic residues" evidence="1">
    <location>
        <begin position="73"/>
        <end position="91"/>
    </location>
</feature>
<feature type="region of interest" description="Disordered" evidence="1">
    <location>
        <begin position="60"/>
        <end position="95"/>
    </location>
</feature>
<reference evidence="2" key="1">
    <citation type="submission" date="2020-03" db="EMBL/GenBank/DDBJ databases">
        <authorList>
            <person name="Weist P."/>
        </authorList>
    </citation>
    <scope>NUCLEOTIDE SEQUENCE</scope>
</reference>
<dbReference type="AlphaFoldDB" id="A0A9N7UBK3"/>
<feature type="region of interest" description="Disordered" evidence="1">
    <location>
        <begin position="1"/>
        <end position="24"/>
    </location>
</feature>
<proteinExistence type="predicted"/>
<dbReference type="EMBL" id="CADEAL010000963">
    <property type="protein sequence ID" value="CAB1427346.1"/>
    <property type="molecule type" value="Genomic_DNA"/>
</dbReference>
<name>A0A9N7UBK3_PLEPL</name>
<sequence>MEPAVVPGEHKVIFPPPSNHRQDQYTTETLCDLIARNSGNLSSYMVSLRLPPLSFLKAQGSSGGSLPAWNKHTKIDSGREREEGKRPDGRHSHLTLRKNTKKYISENEVKMLMLASLGTEADDA</sequence>
<evidence type="ECO:0000256" key="1">
    <source>
        <dbReference type="SAM" id="MobiDB-lite"/>
    </source>
</evidence>
<dbReference type="Proteomes" id="UP001153269">
    <property type="component" value="Unassembled WGS sequence"/>
</dbReference>
<keyword evidence="3" id="KW-1185">Reference proteome</keyword>
<organism evidence="2 3">
    <name type="scientific">Pleuronectes platessa</name>
    <name type="common">European plaice</name>
    <dbReference type="NCBI Taxonomy" id="8262"/>
    <lineage>
        <taxon>Eukaryota</taxon>
        <taxon>Metazoa</taxon>
        <taxon>Chordata</taxon>
        <taxon>Craniata</taxon>
        <taxon>Vertebrata</taxon>
        <taxon>Euteleostomi</taxon>
        <taxon>Actinopterygii</taxon>
        <taxon>Neopterygii</taxon>
        <taxon>Teleostei</taxon>
        <taxon>Neoteleostei</taxon>
        <taxon>Acanthomorphata</taxon>
        <taxon>Carangaria</taxon>
        <taxon>Pleuronectiformes</taxon>
        <taxon>Pleuronectoidei</taxon>
        <taxon>Pleuronectidae</taxon>
        <taxon>Pleuronectes</taxon>
    </lineage>
</organism>
<comment type="caution">
    <text evidence="2">The sequence shown here is derived from an EMBL/GenBank/DDBJ whole genome shotgun (WGS) entry which is preliminary data.</text>
</comment>
<evidence type="ECO:0000313" key="2">
    <source>
        <dbReference type="EMBL" id="CAB1427346.1"/>
    </source>
</evidence>
<protein>
    <submittedName>
        <fullName evidence="2">Uncharacterized protein</fullName>
    </submittedName>
</protein>
<accession>A0A9N7UBK3</accession>